<dbReference type="Proteomes" id="UP001596045">
    <property type="component" value="Unassembled WGS sequence"/>
</dbReference>
<organism evidence="2 3">
    <name type="scientific">Paraherbaspirillum soli</name>
    <dbReference type="NCBI Taxonomy" id="631222"/>
    <lineage>
        <taxon>Bacteria</taxon>
        <taxon>Pseudomonadati</taxon>
        <taxon>Pseudomonadota</taxon>
        <taxon>Betaproteobacteria</taxon>
        <taxon>Burkholderiales</taxon>
        <taxon>Oxalobacteraceae</taxon>
        <taxon>Paraherbaspirillum</taxon>
    </lineage>
</organism>
<accession>A0ABW0M925</accession>
<comment type="caution">
    <text evidence="2">The sequence shown here is derived from an EMBL/GenBank/DDBJ whole genome shotgun (WGS) entry which is preliminary data.</text>
</comment>
<name>A0ABW0M925_9BURK</name>
<dbReference type="EMBL" id="JBHSMT010000010">
    <property type="protein sequence ID" value="MFC5473532.1"/>
    <property type="molecule type" value="Genomic_DNA"/>
</dbReference>
<dbReference type="PROSITE" id="PS51257">
    <property type="entry name" value="PROKAR_LIPOPROTEIN"/>
    <property type="match status" value="1"/>
</dbReference>
<keyword evidence="3" id="KW-1185">Reference proteome</keyword>
<dbReference type="RefSeq" id="WP_378996079.1">
    <property type="nucleotide sequence ID" value="NZ_JBHSMT010000010.1"/>
</dbReference>
<proteinExistence type="predicted"/>
<evidence type="ECO:0000313" key="2">
    <source>
        <dbReference type="EMBL" id="MFC5473532.1"/>
    </source>
</evidence>
<keyword evidence="1" id="KW-0732">Signal</keyword>
<gene>
    <name evidence="2" type="ORF">ACFPM8_06120</name>
</gene>
<evidence type="ECO:0000256" key="1">
    <source>
        <dbReference type="SAM" id="SignalP"/>
    </source>
</evidence>
<evidence type="ECO:0000313" key="3">
    <source>
        <dbReference type="Proteomes" id="UP001596045"/>
    </source>
</evidence>
<sequence length="179" mass="19390">MKSPTSIYSYCFKITAAILAAALIAGCASQKPYTVPEGVPHATIIYNPFYEGALFLTGPVICSSPLGVKSNYRNTTRIAEFSRRSKPTVVEIPSGDNVSLRAQYYTSSTAGNITMTVDWEMPIVTGSVYQIEYEMIYGLLGVFGGARSFNVQVKKDGIPVVINPLPRPNALPCADINPK</sequence>
<evidence type="ECO:0008006" key="4">
    <source>
        <dbReference type="Google" id="ProtNLM"/>
    </source>
</evidence>
<feature type="signal peptide" evidence="1">
    <location>
        <begin position="1"/>
        <end position="30"/>
    </location>
</feature>
<protein>
    <recommendedName>
        <fullName evidence="4">Lipoprotein</fullName>
    </recommendedName>
</protein>
<reference evidence="3" key="1">
    <citation type="journal article" date="2019" name="Int. J. Syst. Evol. Microbiol.">
        <title>The Global Catalogue of Microorganisms (GCM) 10K type strain sequencing project: providing services to taxonomists for standard genome sequencing and annotation.</title>
        <authorList>
            <consortium name="The Broad Institute Genomics Platform"/>
            <consortium name="The Broad Institute Genome Sequencing Center for Infectious Disease"/>
            <person name="Wu L."/>
            <person name="Ma J."/>
        </authorList>
    </citation>
    <scope>NUCLEOTIDE SEQUENCE [LARGE SCALE GENOMIC DNA]</scope>
    <source>
        <strain evidence="3">JCM 17066</strain>
    </source>
</reference>
<feature type="chain" id="PRO_5046478337" description="Lipoprotein" evidence="1">
    <location>
        <begin position="31"/>
        <end position="179"/>
    </location>
</feature>